<organism evidence="1 2">
    <name type="scientific">Pandoraea commovens</name>
    <dbReference type="NCBI Taxonomy" id="2508289"/>
    <lineage>
        <taxon>Bacteria</taxon>
        <taxon>Pseudomonadati</taxon>
        <taxon>Pseudomonadota</taxon>
        <taxon>Betaproteobacteria</taxon>
        <taxon>Burkholderiales</taxon>
        <taxon>Burkholderiaceae</taxon>
        <taxon>Pandoraea</taxon>
    </lineage>
</organism>
<proteinExistence type="predicted"/>
<dbReference type="InterPro" id="IPR025915">
    <property type="entry name" value="Phage_gp49_66"/>
</dbReference>
<sequence length="121" mass="13390">MNDKAVEQLIQETGKTAPRLTPADIEATIIDEVYFTAEQGYQRANEDEGIPAGSYSALGVLTICVLRLRNGFTVTGESACVSPENFDVEIGRKIARQNAVSRIWQYEGYLLRQRLHDQAGA</sequence>
<dbReference type="RefSeq" id="WP_150662847.1">
    <property type="nucleotide sequence ID" value="NZ_CABPSA010000001.1"/>
</dbReference>
<evidence type="ECO:0000313" key="2">
    <source>
        <dbReference type="Proteomes" id="UP000343335"/>
    </source>
</evidence>
<evidence type="ECO:0008006" key="3">
    <source>
        <dbReference type="Google" id="ProtNLM"/>
    </source>
</evidence>
<reference evidence="1 2" key="1">
    <citation type="submission" date="2019-08" db="EMBL/GenBank/DDBJ databases">
        <authorList>
            <person name="Peeters C."/>
        </authorList>
    </citation>
    <scope>NUCLEOTIDE SEQUENCE [LARGE SCALE GENOMIC DNA]</scope>
    <source>
        <strain evidence="1 2">LMG 31010</strain>
    </source>
</reference>
<gene>
    <name evidence="1" type="ORF">PCO31010_00508</name>
</gene>
<accession>A0A5E4RZN2</accession>
<dbReference type="Proteomes" id="UP000343335">
    <property type="component" value="Unassembled WGS sequence"/>
</dbReference>
<evidence type="ECO:0000313" key="1">
    <source>
        <dbReference type="EMBL" id="VVD68946.1"/>
    </source>
</evidence>
<dbReference type="OrthoDB" id="9132559at2"/>
<dbReference type="AlphaFoldDB" id="A0A5E4RZN2"/>
<protein>
    <recommendedName>
        <fullName evidence="3">Phage family protein</fullName>
    </recommendedName>
</protein>
<dbReference type="EMBL" id="CABPSA010000001">
    <property type="protein sequence ID" value="VVD68946.1"/>
    <property type="molecule type" value="Genomic_DNA"/>
</dbReference>
<dbReference type="Pfam" id="PF13876">
    <property type="entry name" value="Phage_gp49_66"/>
    <property type="match status" value="1"/>
</dbReference>
<name>A0A5E4RZN2_9BURK</name>